<dbReference type="PANTHER" id="PTHR23104:SF17">
    <property type="entry name" value="EF-HAND DOMAIN-CONTAINING PROTEIN"/>
    <property type="match status" value="1"/>
</dbReference>
<evidence type="ECO:0000256" key="3">
    <source>
        <dbReference type="ARBA" id="ARBA00022837"/>
    </source>
</evidence>
<dbReference type="GO" id="GO:0005509">
    <property type="term" value="F:calcium ion binding"/>
    <property type="evidence" value="ECO:0007669"/>
    <property type="project" value="InterPro"/>
</dbReference>
<evidence type="ECO:0000313" key="5">
    <source>
        <dbReference type="EMBL" id="KRY33116.1"/>
    </source>
</evidence>
<dbReference type="FunCoup" id="A0A0V1B8M5">
    <property type="interactions" value="461"/>
</dbReference>
<dbReference type="PROSITE" id="PS50222">
    <property type="entry name" value="EF_HAND_2"/>
    <property type="match status" value="1"/>
</dbReference>
<feature type="non-terminal residue" evidence="5">
    <location>
        <position position="1"/>
    </location>
</feature>
<sequence>LIWCSVIIKDLSSSMKMNVICSRMFQGGNVKIPFFAVMLLLGCIGDSQEKKVKYTLKTDVENIEHIQHHLKHKVSEEAIKRADFTQFHLFNLYDVDRNGVLDGCELIKVTAHQHNHNTGSESPIPTDDELEMHVDTLLHQYDTNGDGYIDYAEYTIVANKQ</sequence>
<name>A0A0V1B8M5_TRISP</name>
<dbReference type="InterPro" id="IPR018247">
    <property type="entry name" value="EF_Hand_1_Ca_BS"/>
</dbReference>
<dbReference type="STRING" id="6334.A0A0V1B8M5"/>
<gene>
    <name evidence="5" type="primary">MCFD2</name>
    <name evidence="5" type="ORF">T01_5007</name>
</gene>
<organism evidence="5 6">
    <name type="scientific">Trichinella spiralis</name>
    <name type="common">Trichina worm</name>
    <dbReference type="NCBI Taxonomy" id="6334"/>
    <lineage>
        <taxon>Eukaryota</taxon>
        <taxon>Metazoa</taxon>
        <taxon>Ecdysozoa</taxon>
        <taxon>Nematoda</taxon>
        <taxon>Enoplea</taxon>
        <taxon>Dorylaimia</taxon>
        <taxon>Trichinellida</taxon>
        <taxon>Trichinellidae</taxon>
        <taxon>Trichinella</taxon>
    </lineage>
</organism>
<accession>A0A0V1B8M5</accession>
<dbReference type="Proteomes" id="UP000054776">
    <property type="component" value="Unassembled WGS sequence"/>
</dbReference>
<evidence type="ECO:0000256" key="1">
    <source>
        <dbReference type="ARBA" id="ARBA00022729"/>
    </source>
</evidence>
<keyword evidence="6" id="KW-1185">Reference proteome</keyword>
<dbReference type="InParanoid" id="A0A0V1B8M5"/>
<dbReference type="OrthoDB" id="289247at2759"/>
<keyword evidence="1" id="KW-0732">Signal</keyword>
<feature type="domain" description="EF-hand" evidence="4">
    <location>
        <begin position="129"/>
        <end position="161"/>
    </location>
</feature>
<dbReference type="Pfam" id="PF13499">
    <property type="entry name" value="EF-hand_7"/>
    <property type="match status" value="1"/>
</dbReference>
<dbReference type="PANTHER" id="PTHR23104">
    <property type="entry name" value="MULTIPLE COAGULATION FACTOR DEFICIENCY PROTEIN 2 NEURAL STEM CELL DERIVED NEURONAL SURVIVAL PROTEIN"/>
    <property type="match status" value="1"/>
</dbReference>
<reference evidence="5 6" key="1">
    <citation type="submission" date="2015-01" db="EMBL/GenBank/DDBJ databases">
        <title>Evolution of Trichinella species and genotypes.</title>
        <authorList>
            <person name="Korhonen P.K."/>
            <person name="Edoardo P."/>
            <person name="Giuseppe L.R."/>
            <person name="Gasser R.B."/>
        </authorList>
    </citation>
    <scope>NUCLEOTIDE SEQUENCE [LARGE SCALE GENOMIC DNA]</scope>
    <source>
        <strain evidence="5">ISS3</strain>
    </source>
</reference>
<proteinExistence type="predicted"/>
<dbReference type="Gene3D" id="1.10.238.10">
    <property type="entry name" value="EF-hand"/>
    <property type="match status" value="1"/>
</dbReference>
<keyword evidence="2" id="KW-0677">Repeat</keyword>
<dbReference type="EMBL" id="JYDH01000087">
    <property type="protein sequence ID" value="KRY33116.1"/>
    <property type="molecule type" value="Genomic_DNA"/>
</dbReference>
<dbReference type="PROSITE" id="PS00018">
    <property type="entry name" value="EF_HAND_1"/>
    <property type="match status" value="2"/>
</dbReference>
<comment type="caution">
    <text evidence="5">The sequence shown here is derived from an EMBL/GenBank/DDBJ whole genome shotgun (WGS) entry which is preliminary data.</text>
</comment>
<dbReference type="AlphaFoldDB" id="A0A0V1B8M5"/>
<dbReference type="InterPro" id="IPR011992">
    <property type="entry name" value="EF-hand-dom_pair"/>
</dbReference>
<dbReference type="InterPro" id="IPR052110">
    <property type="entry name" value="MCFD2-like"/>
</dbReference>
<evidence type="ECO:0000313" key="6">
    <source>
        <dbReference type="Proteomes" id="UP000054776"/>
    </source>
</evidence>
<evidence type="ECO:0000256" key="2">
    <source>
        <dbReference type="ARBA" id="ARBA00022737"/>
    </source>
</evidence>
<evidence type="ECO:0000259" key="4">
    <source>
        <dbReference type="PROSITE" id="PS50222"/>
    </source>
</evidence>
<dbReference type="InterPro" id="IPR002048">
    <property type="entry name" value="EF_hand_dom"/>
</dbReference>
<protein>
    <submittedName>
        <fullName evidence="5">Multiple coagulation factor deficiency protein 2-like protein</fullName>
    </submittedName>
</protein>
<keyword evidence="3" id="KW-0106">Calcium</keyword>
<dbReference type="SUPFAM" id="SSF47473">
    <property type="entry name" value="EF-hand"/>
    <property type="match status" value="1"/>
</dbReference>